<evidence type="ECO:0000259" key="4">
    <source>
        <dbReference type="SMART" id="SM00065"/>
    </source>
</evidence>
<dbReference type="Pfam" id="PF15915">
    <property type="entry name" value="BAT"/>
    <property type="match status" value="1"/>
</dbReference>
<dbReference type="GO" id="GO:0006355">
    <property type="term" value="P:regulation of DNA-templated transcription"/>
    <property type="evidence" value="ECO:0007669"/>
    <property type="project" value="InterPro"/>
</dbReference>
<dbReference type="SUPFAM" id="SSF55781">
    <property type="entry name" value="GAF domain-like"/>
    <property type="match status" value="4"/>
</dbReference>
<dbReference type="PANTHER" id="PTHR34236">
    <property type="entry name" value="DIMETHYL SULFOXIDE REDUCTASE TRANSCRIPTIONAL ACTIVATOR"/>
    <property type="match status" value="1"/>
</dbReference>
<proteinExistence type="predicted"/>
<dbReference type="InterPro" id="IPR036388">
    <property type="entry name" value="WH-like_DNA-bd_sf"/>
</dbReference>
<evidence type="ECO:0000313" key="5">
    <source>
        <dbReference type="EMBL" id="RDI71818.1"/>
    </source>
</evidence>
<evidence type="ECO:0000313" key="6">
    <source>
        <dbReference type="Proteomes" id="UP000255421"/>
    </source>
</evidence>
<evidence type="ECO:0000256" key="2">
    <source>
        <dbReference type="ARBA" id="ARBA00023163"/>
    </source>
</evidence>
<accession>A0A370IM87</accession>
<evidence type="ECO:0000256" key="1">
    <source>
        <dbReference type="ARBA" id="ARBA00023015"/>
    </source>
</evidence>
<dbReference type="Pfam" id="PF01590">
    <property type="entry name" value="GAF"/>
    <property type="match status" value="1"/>
</dbReference>
<dbReference type="SMART" id="SM00065">
    <property type="entry name" value="GAF"/>
    <property type="match status" value="4"/>
</dbReference>
<dbReference type="Pfam" id="PF14417">
    <property type="entry name" value="MEDS"/>
    <property type="match status" value="1"/>
</dbReference>
<dbReference type="InterPro" id="IPR029016">
    <property type="entry name" value="GAF-like_dom_sf"/>
</dbReference>
<organism evidence="5 6">
    <name type="scientific">Halopelagius longus</name>
    <dbReference type="NCBI Taxonomy" id="1236180"/>
    <lineage>
        <taxon>Archaea</taxon>
        <taxon>Methanobacteriati</taxon>
        <taxon>Methanobacteriota</taxon>
        <taxon>Stenosarchaea group</taxon>
        <taxon>Halobacteria</taxon>
        <taxon>Halobacteriales</taxon>
        <taxon>Haloferacaceae</taxon>
    </lineage>
</organism>
<dbReference type="Gene3D" id="3.30.450.40">
    <property type="match status" value="4"/>
</dbReference>
<sequence length="1184" mass="132476">MKSDAAVLPYPPTRGRRTTTVAFVPERRRPPLDSHFPTPMSMTPLSGSSRERLDLGSGIEALQSSPEFRGPVEPFDGHYCNDHLALIYESKTEQYAAVVPYLRQGIERGERCMCVIDDSTEAELLAALRGAGIDADAAVESGQLTFHTVEETYLRDGTFEPDGMIDIYGEIIEETKAEYPALRISAEISWLAEGGTPLEKFMEYESRINELFDEEDCIALCQYDRRSFPSETIRDVIRTHPHLIYDGTVCHNFYHVPPEDFFDPDDAEQEVDRMMGTLLDRTEAKVALESRERFLREIYDATADPSLSFGAKVERLLELGRAWFDLDVGYFALTDEDEDEFEVIEAVGSHEKIRPGASGDLSVSYCQNVLELDEPVSVLNAEEEGWTGDPAYDTYGLESYFGTSLVVGGKQYGTLCFGSESSRGRPFTRSEYTFLELMSQWVSYELERKERERYQRKLYEITSNPDQTFEEKIERLLELGCERFGLEYGILGRYDGDDAEVEATVGPADGGVSPGEFPVRPKAGQYCRKAMDADEPVGAPDVRELGWDDDPVYRELGFESYFGVKIATGSEPYGTLAFCDTSTREDPFTDAEHTFLELMGQWVNYELEQRRREEQLAALNEMSRDLMNVETVSEIAETTVEHAHESLRLPLSAVALYDAENGRLAPEAQTTRAEDELPTATLCNSTSGPVWEAFVAGEMRAIDVGGDDGLPANDLTQILVVPLDRQGVFLTGTASPEKFDSLERDFVETTAATVESACTRADREQLLHEREETLEDQNETLERLNRINTTIRNIDQALVQASTREEIEEVACEQLADVGPYELAWVGEQNTVSDVIEPRTWAGDENGYLHDERMTVDDTPEGRGPAGRAVETREPQVVNDILSDRSFAPWRQSALNRGYHACIALPLTYKDTLYGILAVYAGQPGVFDSLERAVLTELSDTIAYAINAVESKKALVTDEVTELEFTVEDIGCGITEFVEQADCTMSLENLVSQGDGGLRAFFSMHGTTTEEIREFAPKFPTADLTVVSEFSEGDDRVCLVDVTLTEDSLAGTVLQHGGRLRRLDADDGNARVTVALASDAAVREFVEMFRTRYPNATLHAQHTRQQVQRTSAEFQSEVVEELTPRQLEVLQTAYFSGYFEKPRTRTGTEIASSLDISQPTLNTHLRAAQRKLYHQLFEEGLIQA</sequence>
<dbReference type="InterPro" id="IPR025847">
    <property type="entry name" value="MEDS_domain"/>
</dbReference>
<gene>
    <name evidence="5" type="ORF">DWB78_08820</name>
</gene>
<dbReference type="InterPro" id="IPR031803">
    <property type="entry name" value="BAT_GAF/HTH-assoc"/>
</dbReference>
<keyword evidence="1" id="KW-0805">Transcription regulation</keyword>
<feature type="domain" description="GAF" evidence="4">
    <location>
        <begin position="772"/>
        <end position="956"/>
    </location>
</feature>
<dbReference type="GO" id="GO:0003677">
    <property type="term" value="F:DNA binding"/>
    <property type="evidence" value="ECO:0007669"/>
    <property type="project" value="InterPro"/>
</dbReference>
<comment type="caution">
    <text evidence="5">The sequence shown here is derived from an EMBL/GenBank/DDBJ whole genome shotgun (WGS) entry which is preliminary data.</text>
</comment>
<keyword evidence="2" id="KW-0804">Transcription</keyword>
<dbReference type="Pfam" id="PF13185">
    <property type="entry name" value="GAF_2"/>
    <property type="match status" value="2"/>
</dbReference>
<dbReference type="EMBL" id="QQST01000001">
    <property type="protein sequence ID" value="RDI71818.1"/>
    <property type="molecule type" value="Genomic_DNA"/>
</dbReference>
<dbReference type="PANTHER" id="PTHR34236:SF1">
    <property type="entry name" value="DIMETHYL SULFOXIDE REDUCTASE TRANSCRIPTIONAL ACTIVATOR"/>
    <property type="match status" value="1"/>
</dbReference>
<reference evidence="5 6" key="1">
    <citation type="submission" date="2018-07" db="EMBL/GenBank/DDBJ databases">
        <title>Genome sequence of extremly halophilic archaeon Halopelagius longus strain BC12-B1.</title>
        <authorList>
            <person name="Zhang X."/>
        </authorList>
    </citation>
    <scope>NUCLEOTIDE SEQUENCE [LARGE SCALE GENOMIC DNA]</scope>
    <source>
        <strain evidence="5 6">BC12-B1</strain>
    </source>
</reference>
<feature type="domain" description="GAF" evidence="4">
    <location>
        <begin position="631"/>
        <end position="768"/>
    </location>
</feature>
<dbReference type="AlphaFoldDB" id="A0A370IM87"/>
<dbReference type="Proteomes" id="UP000255421">
    <property type="component" value="Unassembled WGS sequence"/>
</dbReference>
<dbReference type="InterPro" id="IPR016032">
    <property type="entry name" value="Sig_transdc_resp-reg_C-effctor"/>
</dbReference>
<feature type="domain" description="GAF" evidence="4">
    <location>
        <begin position="468"/>
        <end position="617"/>
    </location>
</feature>
<dbReference type="InterPro" id="IPR007050">
    <property type="entry name" value="HTH_bacterioopsin"/>
</dbReference>
<dbReference type="InterPro" id="IPR003018">
    <property type="entry name" value="GAF"/>
</dbReference>
<keyword evidence="6" id="KW-1185">Reference proteome</keyword>
<feature type="region of interest" description="Disordered" evidence="3">
    <location>
        <begin position="28"/>
        <end position="51"/>
    </location>
</feature>
<protein>
    <submittedName>
        <fullName evidence="5">GAF domain-containing protein</fullName>
    </submittedName>
</protein>
<dbReference type="SUPFAM" id="SSF46894">
    <property type="entry name" value="C-terminal effector domain of the bipartite response regulators"/>
    <property type="match status" value="1"/>
</dbReference>
<dbReference type="Gene3D" id="1.10.10.10">
    <property type="entry name" value="Winged helix-like DNA-binding domain superfamily/Winged helix DNA-binding domain"/>
    <property type="match status" value="1"/>
</dbReference>
<dbReference type="Pfam" id="PF04967">
    <property type="entry name" value="HTH_10"/>
    <property type="match status" value="1"/>
</dbReference>
<name>A0A370IM87_9EURY</name>
<feature type="domain" description="GAF" evidence="4">
    <location>
        <begin position="308"/>
        <end position="456"/>
    </location>
</feature>
<evidence type="ECO:0000256" key="3">
    <source>
        <dbReference type="SAM" id="MobiDB-lite"/>
    </source>
</evidence>